<evidence type="ECO:0000259" key="6">
    <source>
        <dbReference type="Pfam" id="PF14508"/>
    </source>
</evidence>
<evidence type="ECO:0000256" key="4">
    <source>
        <dbReference type="SAM" id="SignalP"/>
    </source>
</evidence>
<dbReference type="InterPro" id="IPR013785">
    <property type="entry name" value="Aldolase_TIM"/>
</dbReference>
<comment type="cofactor">
    <cofactor evidence="1">
        <name>Ca(2+)</name>
        <dbReference type="ChEBI" id="CHEBI:29108"/>
    </cofactor>
</comment>
<gene>
    <name evidence="8" type="ORF">OU798_12465</name>
</gene>
<keyword evidence="9" id="KW-1185">Reference proteome</keyword>
<evidence type="ECO:0000256" key="2">
    <source>
        <dbReference type="ARBA" id="ARBA00011245"/>
    </source>
</evidence>
<comment type="subunit">
    <text evidence="2">Monomer.</text>
</comment>
<dbReference type="InterPro" id="IPR029483">
    <property type="entry name" value="GH97_C"/>
</dbReference>
<dbReference type="Gene3D" id="2.70.98.10">
    <property type="match status" value="1"/>
</dbReference>
<dbReference type="Pfam" id="PF10566">
    <property type="entry name" value="Glyco_hydro_97"/>
    <property type="match status" value="1"/>
</dbReference>
<dbReference type="RefSeq" id="WP_343333495.1">
    <property type="nucleotide sequence ID" value="NZ_JAPOHD010000027.1"/>
</dbReference>
<keyword evidence="4" id="KW-0732">Signal</keyword>
<feature type="domain" description="Glycosyl-hydrolase 97 C-terminal oligomerisation" evidence="7">
    <location>
        <begin position="530"/>
        <end position="625"/>
    </location>
</feature>
<dbReference type="Gene3D" id="3.20.20.70">
    <property type="entry name" value="Aldolase class I"/>
    <property type="match status" value="1"/>
</dbReference>
<dbReference type="PANTHER" id="PTHR35803:SF3">
    <property type="entry name" value="ALPHA-GLUCOSIDASE"/>
    <property type="match status" value="1"/>
</dbReference>
<keyword evidence="8" id="KW-0378">Hydrolase</keyword>
<keyword evidence="3" id="KW-0106">Calcium</keyword>
<sequence length="629" mass="70894">MKNLIVSVLLLLLFSCKQHSLSIQSPDGKIVVNFCIDETNGNYYTVSYENEILIQPSFLGLLTDNGQDLGANVKIVSVRETKVDKVWKPVYGESSEIRDNYNQVIVHLKETVAPEREFAITFRVYNEGAAFNYSLFQENRTDSVLIESDLSEFNFTNDYAAWVSDRAQSAYRKQNISTIEKPAERPLVVEAGDNFVALGEAKLTDFARMKFLTGDKNNSLRAELHGEPKVALPYTTPWRTIMIGKSAAELLENNFILENLNDECAIEDVSWIKPGKVIREVTLTTKGGKACVDFAANNGLQYVEFDAGWYGLEYDDASNATTVTVDPKRSPGPLNLQEVINYAESKNIGIILYVNRRALEKQLDEILPLFQAWGIKGVKYGFVQVGSQEWTTWLHEAVKKAATYKLMVDIHDEYRPTGFSRTYPNLMTQEGIRGDEESPSNEHTLTTLFTRMLAGAGDNTICYFAPRVTEKMGGHISQLAKAVMMYSPWQFLFWYDRPPNSSDVIGGVPGSDGFIQLVPELEFFKYVPTVWDETKVLEGEIGKFATLARRSGNDWFLGSLTGENPRNLSIKTEFLDKNKKYEATIYSFDPDSESTTKVKIENIEVESEKNLDFSIEANSGLAIHFRAIN</sequence>
<dbReference type="InterPro" id="IPR029486">
    <property type="entry name" value="GH97_N"/>
</dbReference>
<dbReference type="InterPro" id="IPR017853">
    <property type="entry name" value="GH"/>
</dbReference>
<dbReference type="Pfam" id="PF14509">
    <property type="entry name" value="GH97_C"/>
    <property type="match status" value="1"/>
</dbReference>
<organism evidence="8 9">
    <name type="scientific">Draconibacterium aestuarii</name>
    <dbReference type="NCBI Taxonomy" id="2998507"/>
    <lineage>
        <taxon>Bacteria</taxon>
        <taxon>Pseudomonadati</taxon>
        <taxon>Bacteroidota</taxon>
        <taxon>Bacteroidia</taxon>
        <taxon>Marinilabiliales</taxon>
        <taxon>Prolixibacteraceae</taxon>
        <taxon>Draconibacterium</taxon>
    </lineage>
</organism>
<feature type="signal peptide" evidence="4">
    <location>
        <begin position="1"/>
        <end position="20"/>
    </location>
</feature>
<proteinExistence type="predicted"/>
<dbReference type="InterPro" id="IPR052720">
    <property type="entry name" value="Glycosyl_hydrolase_97"/>
</dbReference>
<evidence type="ECO:0000313" key="8">
    <source>
        <dbReference type="EMBL" id="MCY1721163.1"/>
    </source>
</evidence>
<feature type="domain" description="Glycosyl-hydrolase 97 N-terminal" evidence="6">
    <location>
        <begin position="23"/>
        <end position="261"/>
    </location>
</feature>
<reference evidence="8" key="1">
    <citation type="submission" date="2022-11" db="EMBL/GenBank/DDBJ databases">
        <title>Marilongibacter aestuarii gen. nov., sp. nov., isolated from tidal flat sediment.</title>
        <authorList>
            <person name="Jiayan W."/>
        </authorList>
    </citation>
    <scope>NUCLEOTIDE SEQUENCE</scope>
    <source>
        <strain evidence="8">Z1-6</strain>
    </source>
</reference>
<dbReference type="AlphaFoldDB" id="A0A9X3FEF3"/>
<accession>A0A9X3FEF3</accession>
<dbReference type="Proteomes" id="UP001145087">
    <property type="component" value="Unassembled WGS sequence"/>
</dbReference>
<evidence type="ECO:0000256" key="1">
    <source>
        <dbReference type="ARBA" id="ARBA00001913"/>
    </source>
</evidence>
<name>A0A9X3FEF3_9BACT</name>
<dbReference type="GO" id="GO:0016787">
    <property type="term" value="F:hydrolase activity"/>
    <property type="evidence" value="ECO:0007669"/>
    <property type="project" value="UniProtKB-KW"/>
</dbReference>
<evidence type="ECO:0000259" key="7">
    <source>
        <dbReference type="Pfam" id="PF14509"/>
    </source>
</evidence>
<evidence type="ECO:0000313" key="9">
    <source>
        <dbReference type="Proteomes" id="UP001145087"/>
    </source>
</evidence>
<feature type="chain" id="PRO_5040786032" evidence="4">
    <location>
        <begin position="21"/>
        <end position="629"/>
    </location>
</feature>
<dbReference type="EMBL" id="JAPOHD010000027">
    <property type="protein sequence ID" value="MCY1721163.1"/>
    <property type="molecule type" value="Genomic_DNA"/>
</dbReference>
<comment type="caution">
    <text evidence="8">The sequence shown here is derived from an EMBL/GenBank/DDBJ whole genome shotgun (WGS) entry which is preliminary data.</text>
</comment>
<dbReference type="GO" id="GO:0030246">
    <property type="term" value="F:carbohydrate binding"/>
    <property type="evidence" value="ECO:0007669"/>
    <property type="project" value="InterPro"/>
</dbReference>
<dbReference type="PROSITE" id="PS51257">
    <property type="entry name" value="PROKAR_LIPOPROTEIN"/>
    <property type="match status" value="1"/>
</dbReference>
<evidence type="ECO:0000256" key="3">
    <source>
        <dbReference type="ARBA" id="ARBA00022837"/>
    </source>
</evidence>
<feature type="domain" description="Glycosyl-hydrolase 97 catalytic" evidence="5">
    <location>
        <begin position="282"/>
        <end position="432"/>
    </location>
</feature>
<evidence type="ECO:0000259" key="5">
    <source>
        <dbReference type="Pfam" id="PF10566"/>
    </source>
</evidence>
<dbReference type="Pfam" id="PF14508">
    <property type="entry name" value="GH97_N"/>
    <property type="match status" value="1"/>
</dbReference>
<dbReference type="InterPro" id="IPR014718">
    <property type="entry name" value="GH-type_carb-bd"/>
</dbReference>
<dbReference type="InterPro" id="IPR019563">
    <property type="entry name" value="GH97_catalytic"/>
</dbReference>
<dbReference type="SUPFAM" id="SSF51445">
    <property type="entry name" value="(Trans)glycosidases"/>
    <property type="match status" value="1"/>
</dbReference>
<dbReference type="PANTHER" id="PTHR35803">
    <property type="entry name" value="GLUCAN 1,4-ALPHA-GLUCOSIDASE SUSB-RELATED"/>
    <property type="match status" value="1"/>
</dbReference>
<protein>
    <submittedName>
        <fullName evidence="8">Glycoside hydrolase family 97 N-terminal domain-containing protein</fullName>
    </submittedName>
</protein>